<dbReference type="Pfam" id="PF07426">
    <property type="entry name" value="Dynactin_p22"/>
    <property type="match status" value="1"/>
</dbReference>
<proteinExistence type="predicted"/>
<sequence>MADGNLETVEKRISLLENLVFGTSEKDALYPKDSKSKDQCIHSLLNAHAEVKKATVGKKAIPKVYNRLTELRKYLDPGYTDEMTLSNEAITDIILAEEDFLNQQASRLEQMEGLKEILDSAHIKGMPSHSSKLQELSKIQIDQQDQTGLFTDDVRGLLENYNTIVSLVSKQLIQWDQMVTKVEKAKQKS</sequence>
<protein>
    <submittedName>
        <fullName evidence="1">Dynactin 3</fullName>
    </submittedName>
</protein>
<name>A0A8B6HTG9_MYTGA</name>
<dbReference type="PANTHER" id="PTHR28360">
    <property type="entry name" value="DYNACTIN SUBUNIT 3"/>
    <property type="match status" value="1"/>
</dbReference>
<dbReference type="PANTHER" id="PTHR28360:SF1">
    <property type="entry name" value="DYNACTIN SUBUNIT 3"/>
    <property type="match status" value="1"/>
</dbReference>
<dbReference type="InterPro" id="IPR009991">
    <property type="entry name" value="DCTN3"/>
</dbReference>
<gene>
    <name evidence="1" type="ORF">MGAL_10B068847</name>
</gene>
<evidence type="ECO:0000313" key="2">
    <source>
        <dbReference type="Proteomes" id="UP000596742"/>
    </source>
</evidence>
<dbReference type="EMBL" id="UYJE01010546">
    <property type="protein sequence ID" value="VDI84190.1"/>
    <property type="molecule type" value="Genomic_DNA"/>
</dbReference>
<keyword evidence="2" id="KW-1185">Reference proteome</keyword>
<accession>A0A8B6HTG9</accession>
<evidence type="ECO:0000313" key="1">
    <source>
        <dbReference type="EMBL" id="VDI84190.1"/>
    </source>
</evidence>
<dbReference type="OrthoDB" id="16729at2759"/>
<dbReference type="GO" id="GO:0005869">
    <property type="term" value="C:dynactin complex"/>
    <property type="evidence" value="ECO:0007669"/>
    <property type="project" value="InterPro"/>
</dbReference>
<dbReference type="GO" id="GO:0061640">
    <property type="term" value="P:cytoskeleton-dependent cytokinesis"/>
    <property type="evidence" value="ECO:0007669"/>
    <property type="project" value="InterPro"/>
</dbReference>
<reference evidence="1" key="1">
    <citation type="submission" date="2018-11" db="EMBL/GenBank/DDBJ databases">
        <authorList>
            <person name="Alioto T."/>
            <person name="Alioto T."/>
        </authorList>
    </citation>
    <scope>NUCLEOTIDE SEQUENCE</scope>
</reference>
<organism evidence="1 2">
    <name type="scientific">Mytilus galloprovincialis</name>
    <name type="common">Mediterranean mussel</name>
    <dbReference type="NCBI Taxonomy" id="29158"/>
    <lineage>
        <taxon>Eukaryota</taxon>
        <taxon>Metazoa</taxon>
        <taxon>Spiralia</taxon>
        <taxon>Lophotrochozoa</taxon>
        <taxon>Mollusca</taxon>
        <taxon>Bivalvia</taxon>
        <taxon>Autobranchia</taxon>
        <taxon>Pteriomorphia</taxon>
        <taxon>Mytilida</taxon>
        <taxon>Mytiloidea</taxon>
        <taxon>Mytilidae</taxon>
        <taxon>Mytilinae</taxon>
        <taxon>Mytilus</taxon>
    </lineage>
</organism>
<comment type="caution">
    <text evidence="1">The sequence shown here is derived from an EMBL/GenBank/DDBJ whole genome shotgun (WGS) entry which is preliminary data.</text>
</comment>
<dbReference type="AlphaFoldDB" id="A0A8B6HTG9"/>
<dbReference type="Proteomes" id="UP000596742">
    <property type="component" value="Unassembled WGS sequence"/>
</dbReference>